<keyword evidence="1" id="KW-0812">Transmembrane</keyword>
<feature type="transmembrane region" description="Helical" evidence="1">
    <location>
        <begin position="108"/>
        <end position="130"/>
    </location>
</feature>
<feature type="domain" description="DUF1206" evidence="2">
    <location>
        <begin position="110"/>
        <end position="176"/>
    </location>
</feature>
<name>A0ABN2VZ56_9ACTN</name>
<evidence type="ECO:0000313" key="3">
    <source>
        <dbReference type="EMBL" id="GAA2076889.1"/>
    </source>
</evidence>
<dbReference type="RefSeq" id="WP_344326866.1">
    <property type="nucleotide sequence ID" value="NZ_BAAAPY010000004.1"/>
</dbReference>
<feature type="transmembrane region" description="Helical" evidence="1">
    <location>
        <begin position="69"/>
        <end position="87"/>
    </location>
</feature>
<feature type="transmembrane region" description="Helical" evidence="1">
    <location>
        <begin position="20"/>
        <end position="41"/>
    </location>
</feature>
<feature type="domain" description="DUF1206" evidence="2">
    <location>
        <begin position="201"/>
        <end position="268"/>
    </location>
</feature>
<reference evidence="3 4" key="1">
    <citation type="journal article" date="2019" name="Int. J. Syst. Evol. Microbiol.">
        <title>The Global Catalogue of Microorganisms (GCM) 10K type strain sequencing project: providing services to taxonomists for standard genome sequencing and annotation.</title>
        <authorList>
            <consortium name="The Broad Institute Genomics Platform"/>
            <consortium name="The Broad Institute Genome Sequencing Center for Infectious Disease"/>
            <person name="Wu L."/>
            <person name="Ma J."/>
        </authorList>
    </citation>
    <scope>NUCLEOTIDE SEQUENCE [LARGE SCALE GENOMIC DNA]</scope>
    <source>
        <strain evidence="3 4">JCM 15749</strain>
    </source>
</reference>
<evidence type="ECO:0000313" key="4">
    <source>
        <dbReference type="Proteomes" id="UP001501480"/>
    </source>
</evidence>
<proteinExistence type="predicted"/>
<accession>A0ABN2VZ56</accession>
<feature type="domain" description="DUF1206" evidence="2">
    <location>
        <begin position="24"/>
        <end position="91"/>
    </location>
</feature>
<feature type="transmembrane region" description="Helical" evidence="1">
    <location>
        <begin position="150"/>
        <end position="171"/>
    </location>
</feature>
<organism evidence="3 4">
    <name type="scientific">Aeromicrobium halocynthiae</name>
    <dbReference type="NCBI Taxonomy" id="560557"/>
    <lineage>
        <taxon>Bacteria</taxon>
        <taxon>Bacillati</taxon>
        <taxon>Actinomycetota</taxon>
        <taxon>Actinomycetes</taxon>
        <taxon>Propionibacteriales</taxon>
        <taxon>Nocardioidaceae</taxon>
        <taxon>Aeromicrobium</taxon>
    </lineage>
</organism>
<dbReference type="InterPro" id="IPR009597">
    <property type="entry name" value="DUF1206"/>
</dbReference>
<dbReference type="Proteomes" id="UP001501480">
    <property type="component" value="Unassembled WGS sequence"/>
</dbReference>
<dbReference type="Pfam" id="PF06724">
    <property type="entry name" value="DUF1206"/>
    <property type="match status" value="3"/>
</dbReference>
<evidence type="ECO:0000259" key="2">
    <source>
        <dbReference type="Pfam" id="PF06724"/>
    </source>
</evidence>
<dbReference type="EMBL" id="BAAAPY010000004">
    <property type="protein sequence ID" value="GAA2076889.1"/>
    <property type="molecule type" value="Genomic_DNA"/>
</dbReference>
<feature type="transmembrane region" description="Helical" evidence="1">
    <location>
        <begin position="244"/>
        <end position="265"/>
    </location>
</feature>
<keyword evidence="1" id="KW-1133">Transmembrane helix</keyword>
<evidence type="ECO:0000256" key="1">
    <source>
        <dbReference type="SAM" id="Phobius"/>
    </source>
</evidence>
<keyword evidence="1" id="KW-0472">Membrane</keyword>
<protein>
    <submittedName>
        <fullName evidence="3">DUF1206 domain-containing protein</fullName>
    </submittedName>
</protein>
<keyword evidence="4" id="KW-1185">Reference proteome</keyword>
<comment type="caution">
    <text evidence="3">The sequence shown here is derived from an EMBL/GenBank/DDBJ whole genome shotgun (WGS) entry which is preliminary data.</text>
</comment>
<sequence>MADKAQEAGRRADHSQALEAGIRFGHVVYGVVHLTFAWLALQLALGDSSGEASGSGAVQELAGQPLGEIVLWSIAVGMALLVLWRLLDAVRGHWGDDGATLWRKRAADVVMAGVYATLAYTAVSTVIGASSGSGEQTSRSVTARVMELPGGQVLVGAVGVVVIALAGALAWRGVTRSFMERFDADGRQGQDSRAYRVLGTVGYVAKGGTLAIVGALFVVSAARHQPSQTGGTDTALRELLDQPFGPYLLGAMAVGIGAYGLFCFARARHLSR</sequence>
<feature type="transmembrane region" description="Helical" evidence="1">
    <location>
        <begin position="203"/>
        <end position="224"/>
    </location>
</feature>
<gene>
    <name evidence="3" type="ORF">GCM10009821_15480</name>
</gene>